<dbReference type="Gene3D" id="1.10.1200.10">
    <property type="entry name" value="ACP-like"/>
    <property type="match status" value="1"/>
</dbReference>
<dbReference type="SUPFAM" id="SSF47336">
    <property type="entry name" value="ACP-like"/>
    <property type="match status" value="1"/>
</dbReference>
<feature type="domain" description="Carrier" evidence="1">
    <location>
        <begin position="2"/>
        <end position="80"/>
    </location>
</feature>
<dbReference type="Pfam" id="PF00550">
    <property type="entry name" value="PP-binding"/>
    <property type="match status" value="1"/>
</dbReference>
<organism evidence="2 3">
    <name type="scientific">Cohnella soli</name>
    <dbReference type="NCBI Taxonomy" id="425005"/>
    <lineage>
        <taxon>Bacteria</taxon>
        <taxon>Bacillati</taxon>
        <taxon>Bacillota</taxon>
        <taxon>Bacilli</taxon>
        <taxon>Bacillales</taxon>
        <taxon>Paenibacillaceae</taxon>
        <taxon>Cohnella</taxon>
    </lineage>
</organism>
<dbReference type="RefSeq" id="WP_378139899.1">
    <property type="nucleotide sequence ID" value="NZ_JBHSMI010000067.1"/>
</dbReference>
<gene>
    <name evidence="2" type="ORF">ACFPOF_31760</name>
</gene>
<dbReference type="InterPro" id="IPR036736">
    <property type="entry name" value="ACP-like_sf"/>
</dbReference>
<evidence type="ECO:0000259" key="1">
    <source>
        <dbReference type="PROSITE" id="PS50075"/>
    </source>
</evidence>
<sequence length="86" mass="9840">MDMNSDTVAIISTKAKEILQVEDDLADDEDLTIRGLTSYSFIQLVVNLEIAFDIVIDDEKLLMENFTTITKIYDVIRDGQNERPKE</sequence>
<protein>
    <submittedName>
        <fullName evidence="2">Phosphopantetheine-binding protein</fullName>
    </submittedName>
</protein>
<dbReference type="InterPro" id="IPR009081">
    <property type="entry name" value="PP-bd_ACP"/>
</dbReference>
<keyword evidence="3" id="KW-1185">Reference proteome</keyword>
<dbReference type="EMBL" id="JBHSMI010000067">
    <property type="protein sequence ID" value="MFC5407330.1"/>
    <property type="molecule type" value="Genomic_DNA"/>
</dbReference>
<evidence type="ECO:0000313" key="2">
    <source>
        <dbReference type="EMBL" id="MFC5407330.1"/>
    </source>
</evidence>
<dbReference type="Proteomes" id="UP001596113">
    <property type="component" value="Unassembled WGS sequence"/>
</dbReference>
<accession>A0ABW0I423</accession>
<evidence type="ECO:0000313" key="3">
    <source>
        <dbReference type="Proteomes" id="UP001596113"/>
    </source>
</evidence>
<comment type="caution">
    <text evidence="2">The sequence shown here is derived from an EMBL/GenBank/DDBJ whole genome shotgun (WGS) entry which is preliminary data.</text>
</comment>
<dbReference type="PROSITE" id="PS50075">
    <property type="entry name" value="CARRIER"/>
    <property type="match status" value="1"/>
</dbReference>
<name>A0ABW0I423_9BACL</name>
<reference evidence="3" key="1">
    <citation type="journal article" date="2019" name="Int. J. Syst. Evol. Microbiol.">
        <title>The Global Catalogue of Microorganisms (GCM) 10K type strain sequencing project: providing services to taxonomists for standard genome sequencing and annotation.</title>
        <authorList>
            <consortium name="The Broad Institute Genomics Platform"/>
            <consortium name="The Broad Institute Genome Sequencing Center for Infectious Disease"/>
            <person name="Wu L."/>
            <person name="Ma J."/>
        </authorList>
    </citation>
    <scope>NUCLEOTIDE SEQUENCE [LARGE SCALE GENOMIC DNA]</scope>
    <source>
        <strain evidence="3">CGMCC 1.18575</strain>
    </source>
</reference>
<proteinExistence type="predicted"/>